<dbReference type="AlphaFoldDB" id="A0A120FI67"/>
<comment type="caution">
    <text evidence="3">The sequence shown here is derived from an EMBL/GenBank/DDBJ whole genome shotgun (WGS) entry which is preliminary data.</text>
</comment>
<reference evidence="3 4" key="1">
    <citation type="submission" date="2015-11" db="EMBL/GenBank/DDBJ databases">
        <title>Draft Genome Sequence of the Strain BR 10423 (Rhizobium sp.) isolated from nodules of Mimosa pudica.</title>
        <authorList>
            <person name="Barauna A.C."/>
            <person name="Zilli J.E."/>
            <person name="Simoes-Araujo J.L."/>
            <person name="Reis V.M."/>
            <person name="James E.K."/>
            <person name="Reis F.B.Jr."/>
            <person name="Rouws L.F."/>
            <person name="Passos S.R."/>
            <person name="Gois S.R."/>
        </authorList>
    </citation>
    <scope>NUCLEOTIDE SEQUENCE [LARGE SCALE GENOMIC DNA]</scope>
    <source>
        <strain evidence="3 4">BR10423</strain>
    </source>
</reference>
<evidence type="ECO:0000259" key="2">
    <source>
        <dbReference type="Pfam" id="PF00589"/>
    </source>
</evidence>
<dbReference type="InterPro" id="IPR002104">
    <property type="entry name" value="Integrase_catalytic"/>
</dbReference>
<evidence type="ECO:0000256" key="1">
    <source>
        <dbReference type="ARBA" id="ARBA00023172"/>
    </source>
</evidence>
<evidence type="ECO:0000313" key="3">
    <source>
        <dbReference type="EMBL" id="KWV47059.1"/>
    </source>
</evidence>
<organism evidence="3 4">
    <name type="scientific">Rhizobium altiplani</name>
    <dbReference type="NCBI Taxonomy" id="1864509"/>
    <lineage>
        <taxon>Bacteria</taxon>
        <taxon>Pseudomonadati</taxon>
        <taxon>Pseudomonadota</taxon>
        <taxon>Alphaproteobacteria</taxon>
        <taxon>Hyphomicrobiales</taxon>
        <taxon>Rhizobiaceae</taxon>
        <taxon>Rhizobium/Agrobacterium group</taxon>
        <taxon>Rhizobium</taxon>
    </lineage>
</organism>
<feature type="domain" description="Tyr recombinase" evidence="2">
    <location>
        <begin position="7"/>
        <end position="59"/>
    </location>
</feature>
<dbReference type="Gene3D" id="1.10.443.10">
    <property type="entry name" value="Intergrase catalytic core"/>
    <property type="match status" value="1"/>
</dbReference>
<keyword evidence="1" id="KW-0233">DNA recombination</keyword>
<accession>A0A120FI67</accession>
<proteinExistence type="predicted"/>
<gene>
    <name evidence="3" type="ORF">AS026_13905</name>
</gene>
<dbReference type="Proteomes" id="UP000068164">
    <property type="component" value="Unassembled WGS sequence"/>
</dbReference>
<dbReference type="SUPFAM" id="SSF56349">
    <property type="entry name" value="DNA breaking-rejoining enzymes"/>
    <property type="match status" value="1"/>
</dbReference>
<keyword evidence="4" id="KW-1185">Reference proteome</keyword>
<dbReference type="GO" id="GO:0015074">
    <property type="term" value="P:DNA integration"/>
    <property type="evidence" value="ECO:0007669"/>
    <property type="project" value="InterPro"/>
</dbReference>
<dbReference type="InterPro" id="IPR013762">
    <property type="entry name" value="Integrase-like_cat_sf"/>
</dbReference>
<evidence type="ECO:0000313" key="4">
    <source>
        <dbReference type="Proteomes" id="UP000068164"/>
    </source>
</evidence>
<sequence length="112" mass="12480">MGNKFFDWCVAADIPDGYRAHGLRGNFAVELWHASGGDLSLVQVAMGHKSPASTTIYLKDLIGNEDSADKIRAVRAAYKQRQAQILEFKQRHQKQVTFGLSDLETQVIDFIG</sequence>
<dbReference type="Pfam" id="PF00589">
    <property type="entry name" value="Phage_integrase"/>
    <property type="match status" value="1"/>
</dbReference>
<dbReference type="GO" id="GO:0003677">
    <property type="term" value="F:DNA binding"/>
    <property type="evidence" value="ECO:0007669"/>
    <property type="project" value="InterPro"/>
</dbReference>
<protein>
    <recommendedName>
        <fullName evidence="2">Tyr recombinase domain-containing protein</fullName>
    </recommendedName>
</protein>
<dbReference type="GO" id="GO:0006310">
    <property type="term" value="P:DNA recombination"/>
    <property type="evidence" value="ECO:0007669"/>
    <property type="project" value="UniProtKB-KW"/>
</dbReference>
<dbReference type="EMBL" id="LNCD01000105">
    <property type="protein sequence ID" value="KWV47059.1"/>
    <property type="molecule type" value="Genomic_DNA"/>
</dbReference>
<dbReference type="InterPro" id="IPR011010">
    <property type="entry name" value="DNA_brk_join_enz"/>
</dbReference>
<name>A0A120FI67_9HYPH</name>